<evidence type="ECO:0000259" key="12">
    <source>
        <dbReference type="PROSITE" id="PS50939"/>
    </source>
</evidence>
<evidence type="ECO:0000256" key="10">
    <source>
        <dbReference type="ARBA" id="ARBA00023136"/>
    </source>
</evidence>
<protein>
    <recommendedName>
        <fullName evidence="12">Cytochrome b561 domain-containing protein</fullName>
    </recommendedName>
</protein>
<dbReference type="Proteomes" id="UP001530400">
    <property type="component" value="Unassembled WGS sequence"/>
</dbReference>
<dbReference type="AlphaFoldDB" id="A0ABD3Q7T3"/>
<dbReference type="GO" id="GO:0046872">
    <property type="term" value="F:metal ion binding"/>
    <property type="evidence" value="ECO:0007669"/>
    <property type="project" value="UniProtKB-KW"/>
</dbReference>
<keyword evidence="4" id="KW-0349">Heme</keyword>
<dbReference type="Pfam" id="PF03188">
    <property type="entry name" value="Cytochrom_B561"/>
    <property type="match status" value="1"/>
</dbReference>
<sequence length="196" mass="21305">MAAGKPMPLATGKYVLFVSILVAHSLFGGYWAGTRPNGAGWRFFSWHPLLMMVGMVGLMGTATLTKKRMGYVNTKMHGIIAMTGLMLSMGGFYVIYENKNQMGKDHFTTWHSWAGLAVMIGCTMVGTVGGVFLHPDFGIAKQNGTIRTAHKYFSRFLLLVAWAATLSGLKTLIGDDMMTLVIFAGPLVVAAPFTLM</sequence>
<evidence type="ECO:0000256" key="11">
    <source>
        <dbReference type="SAM" id="Phobius"/>
    </source>
</evidence>
<comment type="cofactor">
    <cofactor evidence="1">
        <name>heme b</name>
        <dbReference type="ChEBI" id="CHEBI:60344"/>
    </cofactor>
</comment>
<evidence type="ECO:0000313" key="13">
    <source>
        <dbReference type="EMBL" id="KAL3796210.1"/>
    </source>
</evidence>
<dbReference type="SMART" id="SM00665">
    <property type="entry name" value="B561"/>
    <property type="match status" value="1"/>
</dbReference>
<dbReference type="CDD" id="cd08761">
    <property type="entry name" value="Cyt_b561_CYB561D2_like"/>
    <property type="match status" value="1"/>
</dbReference>
<keyword evidence="6" id="KW-0479">Metal-binding</keyword>
<feature type="transmembrane region" description="Helical" evidence="11">
    <location>
        <begin position="116"/>
        <end position="140"/>
    </location>
</feature>
<dbReference type="Gene3D" id="1.20.120.1770">
    <property type="match status" value="1"/>
</dbReference>
<evidence type="ECO:0000256" key="1">
    <source>
        <dbReference type="ARBA" id="ARBA00001970"/>
    </source>
</evidence>
<keyword evidence="5 11" id="KW-0812">Transmembrane</keyword>
<comment type="caution">
    <text evidence="13">The sequence shown here is derived from an EMBL/GenBank/DDBJ whole genome shotgun (WGS) entry which is preliminary data.</text>
</comment>
<dbReference type="InterPro" id="IPR006593">
    <property type="entry name" value="Cyt_b561/ferric_Rdtase_TM"/>
</dbReference>
<feature type="transmembrane region" description="Helical" evidence="11">
    <location>
        <begin position="152"/>
        <end position="171"/>
    </location>
</feature>
<evidence type="ECO:0000256" key="6">
    <source>
        <dbReference type="ARBA" id="ARBA00022723"/>
    </source>
</evidence>
<evidence type="ECO:0000313" key="14">
    <source>
        <dbReference type="Proteomes" id="UP001530400"/>
    </source>
</evidence>
<evidence type="ECO:0000256" key="9">
    <source>
        <dbReference type="ARBA" id="ARBA00023004"/>
    </source>
</evidence>
<dbReference type="PANTHER" id="PTHR10106">
    <property type="entry name" value="CYTOCHROME B561-RELATED"/>
    <property type="match status" value="1"/>
</dbReference>
<evidence type="ECO:0000256" key="2">
    <source>
        <dbReference type="ARBA" id="ARBA00004141"/>
    </source>
</evidence>
<evidence type="ECO:0000256" key="5">
    <source>
        <dbReference type="ARBA" id="ARBA00022692"/>
    </source>
</evidence>
<dbReference type="InterPro" id="IPR043205">
    <property type="entry name" value="CYB561/CYBRD1-like"/>
</dbReference>
<organism evidence="13 14">
    <name type="scientific">Cyclotella atomus</name>
    <dbReference type="NCBI Taxonomy" id="382360"/>
    <lineage>
        <taxon>Eukaryota</taxon>
        <taxon>Sar</taxon>
        <taxon>Stramenopiles</taxon>
        <taxon>Ochrophyta</taxon>
        <taxon>Bacillariophyta</taxon>
        <taxon>Coscinodiscophyceae</taxon>
        <taxon>Thalassiosirophycidae</taxon>
        <taxon>Stephanodiscales</taxon>
        <taxon>Stephanodiscaceae</taxon>
        <taxon>Cyclotella</taxon>
    </lineage>
</organism>
<keyword evidence="7" id="KW-0249">Electron transport</keyword>
<keyword evidence="8 11" id="KW-1133">Transmembrane helix</keyword>
<keyword evidence="9" id="KW-0408">Iron</keyword>
<keyword evidence="3" id="KW-0813">Transport</keyword>
<comment type="subcellular location">
    <subcellularLocation>
        <location evidence="2">Membrane</location>
        <topology evidence="2">Multi-pass membrane protein</topology>
    </subcellularLocation>
</comment>
<keyword evidence="10 11" id="KW-0472">Membrane</keyword>
<dbReference type="PANTHER" id="PTHR10106:SF0">
    <property type="entry name" value="LD36721P"/>
    <property type="match status" value="1"/>
</dbReference>
<keyword evidence="14" id="KW-1185">Reference proteome</keyword>
<dbReference type="PROSITE" id="PS50939">
    <property type="entry name" value="CYTOCHROME_B561"/>
    <property type="match status" value="1"/>
</dbReference>
<accession>A0ABD3Q7T3</accession>
<dbReference type="EMBL" id="JALLPJ020000299">
    <property type="protein sequence ID" value="KAL3796210.1"/>
    <property type="molecule type" value="Genomic_DNA"/>
</dbReference>
<proteinExistence type="predicted"/>
<evidence type="ECO:0000256" key="7">
    <source>
        <dbReference type="ARBA" id="ARBA00022982"/>
    </source>
</evidence>
<feature type="transmembrane region" description="Helical" evidence="11">
    <location>
        <begin position="44"/>
        <end position="64"/>
    </location>
</feature>
<name>A0ABD3Q7T3_9STRA</name>
<evidence type="ECO:0000256" key="8">
    <source>
        <dbReference type="ARBA" id="ARBA00022989"/>
    </source>
</evidence>
<evidence type="ECO:0000256" key="4">
    <source>
        <dbReference type="ARBA" id="ARBA00022617"/>
    </source>
</evidence>
<feature type="domain" description="Cytochrome b561" evidence="12">
    <location>
        <begin position="7"/>
        <end position="196"/>
    </location>
</feature>
<reference evidence="13 14" key="1">
    <citation type="submission" date="2024-10" db="EMBL/GenBank/DDBJ databases">
        <title>Updated reference genomes for cyclostephanoid diatoms.</title>
        <authorList>
            <person name="Roberts W.R."/>
            <person name="Alverson A.J."/>
        </authorList>
    </citation>
    <scope>NUCLEOTIDE SEQUENCE [LARGE SCALE GENOMIC DNA]</scope>
    <source>
        <strain evidence="13 14">AJA010-31</strain>
    </source>
</reference>
<feature type="transmembrane region" description="Helical" evidence="11">
    <location>
        <begin position="12"/>
        <end position="32"/>
    </location>
</feature>
<evidence type="ECO:0000256" key="3">
    <source>
        <dbReference type="ARBA" id="ARBA00022448"/>
    </source>
</evidence>
<feature type="transmembrane region" description="Helical" evidence="11">
    <location>
        <begin position="76"/>
        <end position="96"/>
    </location>
</feature>
<dbReference type="GO" id="GO:0016020">
    <property type="term" value="C:membrane"/>
    <property type="evidence" value="ECO:0007669"/>
    <property type="project" value="UniProtKB-SubCell"/>
</dbReference>
<gene>
    <name evidence="13" type="ORF">ACHAWO_010490</name>
</gene>
<feature type="transmembrane region" description="Helical" evidence="11">
    <location>
        <begin position="177"/>
        <end position="195"/>
    </location>
</feature>